<reference evidence="1" key="1">
    <citation type="submission" date="2020-05" db="EMBL/GenBank/DDBJ databases">
        <authorList>
            <person name="Chiriac C."/>
            <person name="Salcher M."/>
            <person name="Ghai R."/>
            <person name="Kavagutti S V."/>
        </authorList>
    </citation>
    <scope>NUCLEOTIDE SEQUENCE</scope>
</reference>
<dbReference type="Gene3D" id="3.40.50.1110">
    <property type="entry name" value="SGNH hydrolase"/>
    <property type="match status" value="1"/>
</dbReference>
<proteinExistence type="predicted"/>
<dbReference type="EMBL" id="CAFBNE010000042">
    <property type="protein sequence ID" value="CAB4950144.1"/>
    <property type="molecule type" value="Genomic_DNA"/>
</dbReference>
<dbReference type="SUPFAM" id="SSF52266">
    <property type="entry name" value="SGNH hydrolase"/>
    <property type="match status" value="1"/>
</dbReference>
<name>A0A6J7K7E0_9ZZZZ</name>
<dbReference type="GO" id="GO:0016788">
    <property type="term" value="F:hydrolase activity, acting on ester bonds"/>
    <property type="evidence" value="ECO:0007669"/>
    <property type="project" value="InterPro"/>
</dbReference>
<dbReference type="InterPro" id="IPR037460">
    <property type="entry name" value="SEST-like"/>
</dbReference>
<dbReference type="PANTHER" id="PTHR37981:SF1">
    <property type="entry name" value="SGNH HYDROLASE-TYPE ESTERASE DOMAIN-CONTAINING PROTEIN"/>
    <property type="match status" value="1"/>
</dbReference>
<dbReference type="InterPro" id="IPR036514">
    <property type="entry name" value="SGNH_hydro_sf"/>
</dbReference>
<protein>
    <submittedName>
        <fullName evidence="1">Unannotated protein</fullName>
    </submittedName>
</protein>
<gene>
    <name evidence="1" type="ORF">UFOPK3772_01484</name>
</gene>
<dbReference type="GO" id="GO:0006629">
    <property type="term" value="P:lipid metabolic process"/>
    <property type="evidence" value="ECO:0007669"/>
    <property type="project" value="TreeGrafter"/>
</dbReference>
<accession>A0A6J7K7E0</accession>
<dbReference type="AlphaFoldDB" id="A0A6J7K7E0"/>
<organism evidence="1">
    <name type="scientific">freshwater metagenome</name>
    <dbReference type="NCBI Taxonomy" id="449393"/>
    <lineage>
        <taxon>unclassified sequences</taxon>
        <taxon>metagenomes</taxon>
        <taxon>ecological metagenomes</taxon>
    </lineage>
</organism>
<dbReference type="PANTHER" id="PTHR37981">
    <property type="entry name" value="LIPASE 2"/>
    <property type="match status" value="1"/>
</dbReference>
<sequence length="619" mass="65207">MRNQMLLLISIGLIGSGVVAGPVQAEDAPSGRFAQTISMPQIPDTTVDRPVGIDASASSLLPVQVSVAGSCALQDLLGGQQILATGAGTCVVTASQQGDDRWLPAPTVSQEFQFIGGEAGSKISNAGPDTYLSAQGLPLTVSVTVSSDHRDGRAPTGTVIGQLRSIIGGPACTGCGPVAVDLRANGQAVLVVPGSFTATLAAGGYSMAVDYSGDAFFDGGRLFLPDIRIVTPGDIYAGSEPIVVSMGDSYISGEGGRWAGNAFALDEAWRTDTNPNTYNDRGGYAESIAGCHRSSSAEIHIEQAGAEVLSVNLACSGAQTTTFDSGINFKPGLDFYQSESTGRRGQALELYRLASANPGRIKMVVLSIGGNDFHFGGIVQACVQNFLTWQEKCSKLPEVRRLFDTPNVELQLAKMVGALDNINEAMAEAGYSPDEWTLVQQDYPSPVPGAASRIRYPETISRVTAGGCGMYNADLAYANDTMLATINATVKRAGAASQMPNVRFLDLTDAYVGNRLCEKGVDLVSALNDVERWTDDNAVLGSEWIAAIRLLSLAHDGHPYWTQESLHPNYWGQLANQVCVKLAWNDGDVLGGTCVRGDGAYDPASGTSRSYPVMVLIPD</sequence>
<evidence type="ECO:0000313" key="1">
    <source>
        <dbReference type="EMBL" id="CAB4950144.1"/>
    </source>
</evidence>